<evidence type="ECO:0000313" key="2">
    <source>
        <dbReference type="Proteomes" id="UP000198864"/>
    </source>
</evidence>
<proteinExistence type="predicted"/>
<protein>
    <submittedName>
        <fullName evidence="1">Uncharacterized protein</fullName>
    </submittedName>
</protein>
<dbReference type="RefSeq" id="WP_091403367.1">
    <property type="nucleotide sequence ID" value="NZ_FMCR01000004.1"/>
</dbReference>
<dbReference type="Proteomes" id="UP000198864">
    <property type="component" value="Unassembled WGS sequence"/>
</dbReference>
<dbReference type="AlphaFoldDB" id="A0A1C4YSB4"/>
<organism evidence="1 2">
    <name type="scientific">Micromonospora saelicesensis</name>
    <dbReference type="NCBI Taxonomy" id="285676"/>
    <lineage>
        <taxon>Bacteria</taxon>
        <taxon>Bacillati</taxon>
        <taxon>Actinomycetota</taxon>
        <taxon>Actinomycetes</taxon>
        <taxon>Micromonosporales</taxon>
        <taxon>Micromonosporaceae</taxon>
        <taxon>Micromonospora</taxon>
    </lineage>
</organism>
<reference evidence="1 2" key="1">
    <citation type="submission" date="2016-06" db="EMBL/GenBank/DDBJ databases">
        <authorList>
            <person name="Kjaerup R.B."/>
            <person name="Dalgaard T.S."/>
            <person name="Juul-Madsen H.R."/>
        </authorList>
    </citation>
    <scope>NUCLEOTIDE SEQUENCE [LARGE SCALE GENOMIC DNA]</scope>
    <source>
        <strain evidence="1 2">DSM 44871</strain>
    </source>
</reference>
<evidence type="ECO:0000313" key="1">
    <source>
        <dbReference type="EMBL" id="SCF23635.1"/>
    </source>
</evidence>
<sequence>MLFTITAAFTGTSFTATFTATTDPTDPAGGLAVSIDEDAAGGEGQQFLFVVTPAAATTVRVLRDGQEVARSAVSGSGTAMQVPHPTAGLVVEALDASGGTIANGRVAQQGAQRATETDTWNQE</sequence>
<accession>A0A1C4YSB4</accession>
<dbReference type="EMBL" id="FMCR01000004">
    <property type="protein sequence ID" value="SCF23635.1"/>
    <property type="molecule type" value="Genomic_DNA"/>
</dbReference>
<gene>
    <name evidence="1" type="ORF">GA0070561_4551</name>
</gene>
<name>A0A1C4YSB4_9ACTN</name>